<dbReference type="InterPro" id="IPR008756">
    <property type="entry name" value="Peptidase_M56"/>
</dbReference>
<dbReference type="PANTHER" id="PTHR34978">
    <property type="entry name" value="POSSIBLE SENSOR-TRANSDUCER PROTEIN BLAR"/>
    <property type="match status" value="1"/>
</dbReference>
<feature type="transmembrane region" description="Helical" evidence="2">
    <location>
        <begin position="207"/>
        <end position="229"/>
    </location>
</feature>
<dbReference type="AlphaFoldDB" id="A0AA48GHH8"/>
<accession>A0AA48GHH8</accession>
<evidence type="ECO:0000313" key="4">
    <source>
        <dbReference type="EMBL" id="BDU71322.1"/>
    </source>
</evidence>
<feature type="domain" description="TonB C-terminal" evidence="3">
    <location>
        <begin position="536"/>
        <end position="630"/>
    </location>
</feature>
<protein>
    <recommendedName>
        <fullName evidence="3">TonB C-terminal domain-containing protein</fullName>
    </recommendedName>
</protein>
<keyword evidence="2" id="KW-1133">Transmembrane helix</keyword>
<dbReference type="EMBL" id="AP027080">
    <property type="protein sequence ID" value="BDU71322.1"/>
    <property type="molecule type" value="Genomic_DNA"/>
</dbReference>
<keyword evidence="2" id="KW-0812">Transmembrane</keyword>
<keyword evidence="5" id="KW-1185">Reference proteome</keyword>
<dbReference type="Gene3D" id="3.30.1150.10">
    <property type="match status" value="1"/>
</dbReference>
<dbReference type="CDD" id="cd07341">
    <property type="entry name" value="M56_BlaR1_MecR1_like"/>
    <property type="match status" value="1"/>
</dbReference>
<keyword evidence="2" id="KW-0472">Membrane</keyword>
<dbReference type="Gene3D" id="3.30.2010.10">
    <property type="entry name" value="Metalloproteases ('zincins'), catalytic domain"/>
    <property type="match status" value="1"/>
</dbReference>
<gene>
    <name evidence="4" type="ORF">METEAL_04960</name>
</gene>
<feature type="transmembrane region" description="Helical" evidence="2">
    <location>
        <begin position="45"/>
        <end position="66"/>
    </location>
</feature>
<evidence type="ECO:0000256" key="1">
    <source>
        <dbReference type="SAM" id="MobiDB-lite"/>
    </source>
</evidence>
<proteinExistence type="predicted"/>
<feature type="transmembrane region" description="Helical" evidence="2">
    <location>
        <begin position="102"/>
        <end position="124"/>
    </location>
</feature>
<evidence type="ECO:0000313" key="5">
    <source>
        <dbReference type="Proteomes" id="UP001238179"/>
    </source>
</evidence>
<dbReference type="InterPro" id="IPR052173">
    <property type="entry name" value="Beta-lactam_resp_regulator"/>
</dbReference>
<feature type="transmembrane region" description="Helical" evidence="2">
    <location>
        <begin position="12"/>
        <end position="33"/>
    </location>
</feature>
<feature type="compositionally biased region" description="Pro residues" evidence="1">
    <location>
        <begin position="324"/>
        <end position="333"/>
    </location>
</feature>
<sequence length="684" mass="74063">MSTAALAPWLQAFAWGLVHFLWEGALIGCATFLALRFAHRPQTRYLVACLGLLAMVLAFLATVVAARPETLAIEPATTFSGVVTVVPPDLRERLHSRLPWILLAWSAGSGALALRLAAGLLWLYGPCLRKARPAPASLEVDLERLRAAFRHARPVRLLVSDLVDSPLVVGFWRAVILVPAAALLALPEASLEAVLAHELAHIKRQDFLLNFLQNVAEVVFFFHPAVWWLSREIRAEREHCCDDAAAAHCGGGLRYAQALADLEALRHGPTTQLAPSGHGGSLLHRIKRLVLPMLPTQTLTRPGLLALAAVTVLATGVHWTPLVAAPPEPPPQPAVDSPKAMPAAPAQAEPTHAALYQLPLEDPPGAAARSFAAPLPVPEVPAPAPAPRPSVSPGQAPTIWPFEGRIPAFDSARVFRGVTAIFGGAEFEIPPHARITLKLRPDGDNSLGAFRIVVQRKEHPEDNDLRWLTNTSDKVQYVYVSVFPPLIVHRHGAFSILPGGPFILEVERSWDPAALDPRAKAVAFTQAAIKELPLVKIGSMRVRSHPRSLDYPPAALAARIEGSVRLELVVDREGWPVQVKALDGPPELRAAAEDYGWRFSFSTPPARRKFKAVRVEMAVDFRLDPAASTTPDTPAPQSALRFKSVFIPAHAEMAAIQGNASQNRSFSFEIPPHARIGPCGSPLT</sequence>
<dbReference type="PROSITE" id="PS52015">
    <property type="entry name" value="TONB_CTD"/>
    <property type="match status" value="1"/>
</dbReference>
<dbReference type="Pfam" id="PF05569">
    <property type="entry name" value="Peptidase_M56"/>
    <property type="match status" value="1"/>
</dbReference>
<evidence type="ECO:0000259" key="3">
    <source>
        <dbReference type="PROSITE" id="PS52015"/>
    </source>
</evidence>
<dbReference type="GO" id="GO:0055085">
    <property type="term" value="P:transmembrane transport"/>
    <property type="evidence" value="ECO:0007669"/>
    <property type="project" value="InterPro"/>
</dbReference>
<dbReference type="Proteomes" id="UP001238179">
    <property type="component" value="Chromosome"/>
</dbReference>
<feature type="region of interest" description="Disordered" evidence="1">
    <location>
        <begin position="324"/>
        <end position="344"/>
    </location>
</feature>
<dbReference type="RefSeq" id="WP_316414211.1">
    <property type="nucleotide sequence ID" value="NZ_AP027080.1"/>
</dbReference>
<organism evidence="4 5">
    <name type="scientific">Mesoterricola silvestris</name>
    <dbReference type="NCBI Taxonomy" id="2927979"/>
    <lineage>
        <taxon>Bacteria</taxon>
        <taxon>Pseudomonadati</taxon>
        <taxon>Acidobacteriota</taxon>
        <taxon>Holophagae</taxon>
        <taxon>Holophagales</taxon>
        <taxon>Holophagaceae</taxon>
        <taxon>Mesoterricola</taxon>
    </lineage>
</organism>
<reference evidence="5" key="1">
    <citation type="journal article" date="2023" name="Int. J. Syst. Evol. Microbiol.">
        <title>Mesoterricola silvestris gen. nov., sp. nov., Mesoterricola sediminis sp. nov., Geothrix oryzae sp. nov., Geothrix edaphica sp. nov., Geothrix rubra sp. nov., and Geothrix limicola sp. nov., six novel members of Acidobacteriota isolated from soils.</title>
        <authorList>
            <person name="Itoh H."/>
            <person name="Sugisawa Y."/>
            <person name="Mise K."/>
            <person name="Xu Z."/>
            <person name="Kuniyasu M."/>
            <person name="Ushijima N."/>
            <person name="Kawano K."/>
            <person name="Kobayashi E."/>
            <person name="Shiratori Y."/>
            <person name="Masuda Y."/>
            <person name="Senoo K."/>
        </authorList>
    </citation>
    <scope>NUCLEOTIDE SEQUENCE [LARGE SCALE GENOMIC DNA]</scope>
    <source>
        <strain evidence="5">W79</strain>
    </source>
</reference>
<evidence type="ECO:0000256" key="2">
    <source>
        <dbReference type="SAM" id="Phobius"/>
    </source>
</evidence>
<dbReference type="PANTHER" id="PTHR34978:SF3">
    <property type="entry name" value="SLR0241 PROTEIN"/>
    <property type="match status" value="1"/>
</dbReference>
<name>A0AA48GHH8_9BACT</name>
<dbReference type="KEGG" id="msil:METEAL_04960"/>
<dbReference type="Pfam" id="PF03544">
    <property type="entry name" value="TonB_C"/>
    <property type="match status" value="1"/>
</dbReference>
<dbReference type="InterPro" id="IPR037682">
    <property type="entry name" value="TonB_C"/>
</dbReference>
<dbReference type="SUPFAM" id="SSF74653">
    <property type="entry name" value="TolA/TonB C-terminal domain"/>
    <property type="match status" value="1"/>
</dbReference>